<name>A0A6J5Q9A7_9CAUD</name>
<dbReference type="EMBL" id="LR796943">
    <property type="protein sequence ID" value="CAB4176174.1"/>
    <property type="molecule type" value="Genomic_DNA"/>
</dbReference>
<dbReference type="GO" id="GO:0097367">
    <property type="term" value="F:carbohydrate derivative binding"/>
    <property type="evidence" value="ECO:0007669"/>
    <property type="project" value="InterPro"/>
</dbReference>
<dbReference type="PANTHER" id="PTHR30390:SF7">
    <property type="entry name" value="PHOSPHOHEPTOSE ISOMERASE"/>
    <property type="match status" value="1"/>
</dbReference>
<evidence type="ECO:0000313" key="2">
    <source>
        <dbReference type="EMBL" id="CAB4176174.1"/>
    </source>
</evidence>
<sequence>MGLMKPYLDRYQKIMTAAEYEMDGLKIDGDRFVRSVAAEFMQGGLVYFAGNGGSAGICSHMATDFAKNGKIPALALNDSSALTCIGNDIGFDQVFAEQLKWHGGPADVLIAISSSGNSRDILEAVYAARNIGMCVITLSGFGNDNRLRKLGDYNAYLESDNYGFVETGHAQILHAILDIKMGWQP</sequence>
<dbReference type="CDD" id="cd05006">
    <property type="entry name" value="SIS_GmhA"/>
    <property type="match status" value="1"/>
</dbReference>
<dbReference type="InterPro" id="IPR046348">
    <property type="entry name" value="SIS_dom_sf"/>
</dbReference>
<gene>
    <name evidence="3" type="ORF">UFOVP1425_13</name>
    <name evidence="4" type="ORF">UFOVP1672_75</name>
    <name evidence="2" type="ORF">UFOVP988_13</name>
</gene>
<evidence type="ECO:0000259" key="1">
    <source>
        <dbReference type="PROSITE" id="PS51464"/>
    </source>
</evidence>
<dbReference type="PANTHER" id="PTHR30390">
    <property type="entry name" value="SEDOHEPTULOSE 7-PHOSPHATE ISOMERASE / DNAA INITIATOR-ASSOCIATING FACTOR FOR REPLICATION INITIATION"/>
    <property type="match status" value="1"/>
</dbReference>
<dbReference type="InterPro" id="IPR035461">
    <property type="entry name" value="GmhA/DiaA"/>
</dbReference>
<dbReference type="EMBL" id="LR797536">
    <property type="protein sequence ID" value="CAB4223487.1"/>
    <property type="molecule type" value="Genomic_DNA"/>
</dbReference>
<keyword evidence="2" id="KW-0413">Isomerase</keyword>
<feature type="domain" description="SIS" evidence="1">
    <location>
        <begin position="36"/>
        <end position="185"/>
    </location>
</feature>
<dbReference type="GO" id="GO:1901135">
    <property type="term" value="P:carbohydrate derivative metabolic process"/>
    <property type="evidence" value="ECO:0007669"/>
    <property type="project" value="InterPro"/>
</dbReference>
<organism evidence="2">
    <name type="scientific">uncultured Caudovirales phage</name>
    <dbReference type="NCBI Taxonomy" id="2100421"/>
    <lineage>
        <taxon>Viruses</taxon>
        <taxon>Duplodnaviria</taxon>
        <taxon>Heunggongvirae</taxon>
        <taxon>Uroviricota</taxon>
        <taxon>Caudoviricetes</taxon>
        <taxon>Peduoviridae</taxon>
        <taxon>Maltschvirus</taxon>
        <taxon>Maltschvirus maltsch</taxon>
    </lineage>
</organism>
<accession>A0A6J5Q9A7</accession>
<dbReference type="SUPFAM" id="SSF53697">
    <property type="entry name" value="SIS domain"/>
    <property type="match status" value="1"/>
</dbReference>
<evidence type="ECO:0000313" key="4">
    <source>
        <dbReference type="EMBL" id="CAB4223487.1"/>
    </source>
</evidence>
<proteinExistence type="predicted"/>
<protein>
    <submittedName>
        <fullName evidence="2">GmhA Phosphoheptose isomerase</fullName>
    </submittedName>
</protein>
<dbReference type="GO" id="GO:0016853">
    <property type="term" value="F:isomerase activity"/>
    <property type="evidence" value="ECO:0007669"/>
    <property type="project" value="UniProtKB-KW"/>
</dbReference>
<dbReference type="InterPro" id="IPR050099">
    <property type="entry name" value="SIS_GmhA/DiaA_subfam"/>
</dbReference>
<dbReference type="Gene3D" id="3.40.50.10490">
    <property type="entry name" value="Glucose-6-phosphate isomerase like protein, domain 1"/>
    <property type="match status" value="1"/>
</dbReference>
<dbReference type="EMBL" id="LR797367">
    <property type="protein sequence ID" value="CAB4210463.1"/>
    <property type="molecule type" value="Genomic_DNA"/>
</dbReference>
<dbReference type="PROSITE" id="PS51464">
    <property type="entry name" value="SIS"/>
    <property type="match status" value="1"/>
</dbReference>
<evidence type="ECO:0000313" key="3">
    <source>
        <dbReference type="EMBL" id="CAB4210463.1"/>
    </source>
</evidence>
<reference evidence="2" key="1">
    <citation type="submission" date="2020-05" db="EMBL/GenBank/DDBJ databases">
        <authorList>
            <person name="Chiriac C."/>
            <person name="Salcher M."/>
            <person name="Ghai R."/>
            <person name="Kavagutti S V."/>
        </authorList>
    </citation>
    <scope>NUCLEOTIDE SEQUENCE</scope>
</reference>
<dbReference type="InterPro" id="IPR001347">
    <property type="entry name" value="SIS_dom"/>
</dbReference>
<dbReference type="Pfam" id="PF13580">
    <property type="entry name" value="SIS_2"/>
    <property type="match status" value="1"/>
</dbReference>